<name>A0A0A9EMC2_ARUDO</name>
<sequence>MDCPKSSSPAQPTGFCRFRYSLVLQEFSFCYNIVILFVVASVIPCCVLS</sequence>
<dbReference type="EMBL" id="GBRH01200718">
    <property type="protein sequence ID" value="JAD97177.1"/>
    <property type="molecule type" value="Transcribed_RNA"/>
</dbReference>
<keyword evidence="1" id="KW-0812">Transmembrane</keyword>
<keyword evidence="1" id="KW-1133">Transmembrane helix</keyword>
<dbReference type="AlphaFoldDB" id="A0A0A9EMC2"/>
<protein>
    <submittedName>
        <fullName evidence="2">Uncharacterized protein</fullName>
    </submittedName>
</protein>
<organism evidence="2">
    <name type="scientific">Arundo donax</name>
    <name type="common">Giant reed</name>
    <name type="synonym">Donax arundinaceus</name>
    <dbReference type="NCBI Taxonomy" id="35708"/>
    <lineage>
        <taxon>Eukaryota</taxon>
        <taxon>Viridiplantae</taxon>
        <taxon>Streptophyta</taxon>
        <taxon>Embryophyta</taxon>
        <taxon>Tracheophyta</taxon>
        <taxon>Spermatophyta</taxon>
        <taxon>Magnoliopsida</taxon>
        <taxon>Liliopsida</taxon>
        <taxon>Poales</taxon>
        <taxon>Poaceae</taxon>
        <taxon>PACMAD clade</taxon>
        <taxon>Arundinoideae</taxon>
        <taxon>Arundineae</taxon>
        <taxon>Arundo</taxon>
    </lineage>
</organism>
<accession>A0A0A9EMC2</accession>
<evidence type="ECO:0000313" key="2">
    <source>
        <dbReference type="EMBL" id="JAD97177.1"/>
    </source>
</evidence>
<feature type="transmembrane region" description="Helical" evidence="1">
    <location>
        <begin position="29"/>
        <end position="48"/>
    </location>
</feature>
<evidence type="ECO:0000256" key="1">
    <source>
        <dbReference type="SAM" id="Phobius"/>
    </source>
</evidence>
<keyword evidence="1" id="KW-0472">Membrane</keyword>
<reference evidence="2" key="2">
    <citation type="journal article" date="2015" name="Data Brief">
        <title>Shoot transcriptome of the giant reed, Arundo donax.</title>
        <authorList>
            <person name="Barrero R.A."/>
            <person name="Guerrero F.D."/>
            <person name="Moolhuijzen P."/>
            <person name="Goolsby J.A."/>
            <person name="Tidwell J."/>
            <person name="Bellgard S.E."/>
            <person name="Bellgard M.I."/>
        </authorList>
    </citation>
    <scope>NUCLEOTIDE SEQUENCE</scope>
    <source>
        <tissue evidence="2">Shoot tissue taken approximately 20 cm above the soil surface</tissue>
    </source>
</reference>
<proteinExistence type="predicted"/>
<reference evidence="2" key="1">
    <citation type="submission" date="2014-09" db="EMBL/GenBank/DDBJ databases">
        <authorList>
            <person name="Magalhaes I.L.F."/>
            <person name="Oliveira U."/>
            <person name="Santos F.R."/>
            <person name="Vidigal T.H.D.A."/>
            <person name="Brescovit A.D."/>
            <person name="Santos A.J."/>
        </authorList>
    </citation>
    <scope>NUCLEOTIDE SEQUENCE</scope>
    <source>
        <tissue evidence="2">Shoot tissue taken approximately 20 cm above the soil surface</tissue>
    </source>
</reference>